<reference evidence="3" key="1">
    <citation type="submission" date="2023-06" db="EMBL/GenBank/DDBJ databases">
        <title>Genome-scale phylogeny and comparative genomics of the fungal order Sordariales.</title>
        <authorList>
            <consortium name="Lawrence Berkeley National Laboratory"/>
            <person name="Hensen N."/>
            <person name="Bonometti L."/>
            <person name="Westerberg I."/>
            <person name="Brannstrom I.O."/>
            <person name="Guillou S."/>
            <person name="Cros-Aarteil S."/>
            <person name="Calhoun S."/>
            <person name="Haridas S."/>
            <person name="Kuo A."/>
            <person name="Mondo S."/>
            <person name="Pangilinan J."/>
            <person name="Riley R."/>
            <person name="Labutti K."/>
            <person name="Andreopoulos B."/>
            <person name="Lipzen A."/>
            <person name="Chen C."/>
            <person name="Yanf M."/>
            <person name="Daum C."/>
            <person name="Ng V."/>
            <person name="Clum A."/>
            <person name="Steindorff A."/>
            <person name="Ohm R."/>
            <person name="Martin F."/>
            <person name="Silar P."/>
            <person name="Natvig D."/>
            <person name="Lalanne C."/>
            <person name="Gautier V."/>
            <person name="Ament-Velasquez S.L."/>
            <person name="Kruys A."/>
            <person name="Hutchinson M.I."/>
            <person name="Powell A.J."/>
            <person name="Barry K."/>
            <person name="Miller A.N."/>
            <person name="Grigoriev I.V."/>
            <person name="Debuchy R."/>
            <person name="Gladieux P."/>
            <person name="Thoren M.H."/>
            <person name="Johannesson H."/>
        </authorList>
    </citation>
    <scope>NUCLEOTIDE SEQUENCE</scope>
    <source>
        <strain evidence="3">CBS 606.72</strain>
    </source>
</reference>
<evidence type="ECO:0000313" key="3">
    <source>
        <dbReference type="EMBL" id="KAK0616470.1"/>
    </source>
</evidence>
<feature type="region of interest" description="Disordered" evidence="1">
    <location>
        <begin position="1"/>
        <end position="67"/>
    </location>
</feature>
<gene>
    <name evidence="3" type="ORF">B0T14DRAFT_497706</name>
</gene>
<dbReference type="PANTHER" id="PTHR24148">
    <property type="entry name" value="ANKYRIN REPEAT DOMAIN-CONTAINING PROTEIN 39 HOMOLOG-RELATED"/>
    <property type="match status" value="1"/>
</dbReference>
<dbReference type="PANTHER" id="PTHR24148:SF73">
    <property type="entry name" value="HET DOMAIN PROTEIN (AFU_ORTHOLOGUE AFUA_8G01020)"/>
    <property type="match status" value="1"/>
</dbReference>
<protein>
    <submittedName>
        <fullName evidence="3">Heterokaryon incompatibility protein-domain-containing protein</fullName>
    </submittedName>
</protein>
<comment type="caution">
    <text evidence="3">The sequence shown here is derived from an EMBL/GenBank/DDBJ whole genome shotgun (WGS) entry which is preliminary data.</text>
</comment>
<evidence type="ECO:0000259" key="2">
    <source>
        <dbReference type="Pfam" id="PF06985"/>
    </source>
</evidence>
<dbReference type="EMBL" id="JAULSU010000005">
    <property type="protein sequence ID" value="KAK0616470.1"/>
    <property type="molecule type" value="Genomic_DNA"/>
</dbReference>
<sequence length="759" mass="85672">MQSQAESSDDSPIPRAKSSSSSRLPRNATVTDKGRKSRLPARQRQKSAPAEPKETQAPQSRSYEPLPDGNYIRLLQIAQPTTSSASETISVKLTPFPLDAAPRFWALSYTWGPPRYGPEYEHYETTRRTIECNGRPVEISENLYQFLLQARDSRLFIHQDPGTSSDTPESREPFAHLSQLPRELVKSGRKAPGGSVPLGRDAYLWVDALCIDQNNLAEKSLQVGMMGSIYGSAERVLIWLGPRKPSSDVMWAMEEFTPALYSMVSGDANGFYKKRSLALTDHIFIRELGEEACERWMSSLYVLVSFFSRSCWFSRGWVAQEAFALPVDSVAVLAGGKAIRFEQVLQLIRILDHHFSFSGLLPIFSRGQHSDPDDKGFWADSSTLTDLRRFALIHNHLEINKSTDRPWEATLGLLDKMSALKFADARDHVYGCLGLIRMMLGEVRNLMNPDYGVAPEEVFKKTAVLILRGLPNLDVFFSFLGRHEEHGPNSRRAIPLPSWVPDFSTRKRENTLFRPLRLDCSSSPSQEPFAEIKEDALLVEGVCYDTISDGMYIGGVSARRHLRGDWLLDYLFRDGPYPFGNQTREAAMLETLSVASQFQSSGSLSAARSAREWYALTLSRCFLEEEGDIDEFFASKISSLQGPRPWLPTSDMVLKMMGLDDARFLEARNRNDWHQLTKSNTVGRSIFETKKGHLVLSPRVAKSRDEIWLMRGSRLPIILRPDRKRQGCYTILGVAYVHRLEVGKAMGELSPNFQRIGLV</sequence>
<proteinExistence type="predicted"/>
<dbReference type="InterPro" id="IPR010730">
    <property type="entry name" value="HET"/>
</dbReference>
<dbReference type="InterPro" id="IPR052895">
    <property type="entry name" value="HetReg/Transcr_Mod"/>
</dbReference>
<dbReference type="Proteomes" id="UP001175000">
    <property type="component" value="Unassembled WGS sequence"/>
</dbReference>
<accession>A0AA39WJI7</accession>
<organism evidence="3 4">
    <name type="scientific">Immersiella caudata</name>
    <dbReference type="NCBI Taxonomy" id="314043"/>
    <lineage>
        <taxon>Eukaryota</taxon>
        <taxon>Fungi</taxon>
        <taxon>Dikarya</taxon>
        <taxon>Ascomycota</taxon>
        <taxon>Pezizomycotina</taxon>
        <taxon>Sordariomycetes</taxon>
        <taxon>Sordariomycetidae</taxon>
        <taxon>Sordariales</taxon>
        <taxon>Lasiosphaeriaceae</taxon>
        <taxon>Immersiella</taxon>
    </lineage>
</organism>
<evidence type="ECO:0000313" key="4">
    <source>
        <dbReference type="Proteomes" id="UP001175000"/>
    </source>
</evidence>
<name>A0AA39WJI7_9PEZI</name>
<feature type="compositionally biased region" description="Basic residues" evidence="1">
    <location>
        <begin position="35"/>
        <end position="45"/>
    </location>
</feature>
<keyword evidence="4" id="KW-1185">Reference proteome</keyword>
<dbReference type="Pfam" id="PF06985">
    <property type="entry name" value="HET"/>
    <property type="match status" value="1"/>
</dbReference>
<feature type="domain" description="Heterokaryon incompatibility" evidence="2">
    <location>
        <begin position="202"/>
        <end position="321"/>
    </location>
</feature>
<evidence type="ECO:0000256" key="1">
    <source>
        <dbReference type="SAM" id="MobiDB-lite"/>
    </source>
</evidence>
<dbReference type="AlphaFoldDB" id="A0AA39WJI7"/>